<keyword evidence="9" id="KW-1185">Reference proteome</keyword>
<dbReference type="Gene3D" id="3.40.640.10">
    <property type="entry name" value="Type I PLP-dependent aspartate aminotransferase-like (Major domain)"/>
    <property type="match status" value="1"/>
</dbReference>
<dbReference type="InterPro" id="IPR015424">
    <property type="entry name" value="PyrdxlP-dep_Trfase"/>
</dbReference>
<dbReference type="Pfam" id="PF00155">
    <property type="entry name" value="Aminotran_1_2"/>
    <property type="match status" value="1"/>
</dbReference>
<comment type="subunit">
    <text evidence="3">Homodimer.</text>
</comment>
<gene>
    <name evidence="8" type="ORF">NET02_09085</name>
</gene>
<comment type="cofactor">
    <cofactor evidence="1">
        <name>pyridoxal 5'-phosphate</name>
        <dbReference type="ChEBI" id="CHEBI:597326"/>
    </cofactor>
</comment>
<evidence type="ECO:0000313" key="8">
    <source>
        <dbReference type="EMBL" id="MCM8749299.1"/>
    </source>
</evidence>
<evidence type="ECO:0000256" key="5">
    <source>
        <dbReference type="ARBA" id="ARBA00022679"/>
    </source>
</evidence>
<evidence type="ECO:0000313" key="9">
    <source>
        <dbReference type="Proteomes" id="UP001165306"/>
    </source>
</evidence>
<proteinExistence type="inferred from homology"/>
<dbReference type="AlphaFoldDB" id="A0AA41WAM2"/>
<dbReference type="SUPFAM" id="SSF53383">
    <property type="entry name" value="PLP-dependent transferases"/>
    <property type="match status" value="1"/>
</dbReference>
<comment type="caution">
    <text evidence="8">The sequence shown here is derived from an EMBL/GenBank/DDBJ whole genome shotgun (WGS) entry which is preliminary data.</text>
</comment>
<evidence type="ECO:0000256" key="2">
    <source>
        <dbReference type="ARBA" id="ARBA00007441"/>
    </source>
</evidence>
<dbReference type="InterPro" id="IPR015422">
    <property type="entry name" value="PyrdxlP-dep_Trfase_small"/>
</dbReference>
<dbReference type="GO" id="GO:0008483">
    <property type="term" value="F:transaminase activity"/>
    <property type="evidence" value="ECO:0007669"/>
    <property type="project" value="UniProtKB-KW"/>
</dbReference>
<feature type="domain" description="Aminotransferase class I/classII large" evidence="7">
    <location>
        <begin position="52"/>
        <end position="393"/>
    </location>
</feature>
<dbReference type="CDD" id="cd00609">
    <property type="entry name" value="AAT_like"/>
    <property type="match status" value="1"/>
</dbReference>
<dbReference type="Gene3D" id="3.90.1150.10">
    <property type="entry name" value="Aspartate Aminotransferase, domain 1"/>
    <property type="match status" value="1"/>
</dbReference>
<dbReference type="InterPro" id="IPR015421">
    <property type="entry name" value="PyrdxlP-dep_Trfase_major"/>
</dbReference>
<evidence type="ECO:0000256" key="6">
    <source>
        <dbReference type="ARBA" id="ARBA00022898"/>
    </source>
</evidence>
<sequence>MARATGLEVTGLLSSKAQRAGPGWFGVPRSAEGRISLLGGFPEPSSLPREEILECARLALERDGVWALEYGATRGYELLVEQLLVKLRRDQGIAATPEQVLITAGASQALGLLVDALCDPGDVVLSEEPTWMGAVRIFRAAGVEVRPVPLGAQGIELDALAAILRELAAGGRRPKLLYLIPTFQNPTGVTMPLAARRELLALAYEHQLLVIEDDAYYDLRYEGERVPPLRALDDRGHVAYLGTFSKIMAAGMRLGWIVADPALVAAVAGLKPEGGTSPFAGAVAAQFCATGMLLEHVAELRVIYRERRDAMLRALSETMPEGVTWTRPEGGFFIWLTLPPGASAARVAERAAAAGVDVMPGSACSFFSSGDSALRLCYSFATTEQIGEGIARLAEAIREELAA</sequence>
<evidence type="ECO:0000256" key="1">
    <source>
        <dbReference type="ARBA" id="ARBA00001933"/>
    </source>
</evidence>
<evidence type="ECO:0000256" key="4">
    <source>
        <dbReference type="ARBA" id="ARBA00022576"/>
    </source>
</evidence>
<dbReference type="Proteomes" id="UP001165306">
    <property type="component" value="Unassembled WGS sequence"/>
</dbReference>
<reference evidence="8" key="1">
    <citation type="submission" date="2022-06" db="EMBL/GenBank/DDBJ databases">
        <title>CFH 74404 Thermomicrobiaceae sp.</title>
        <authorList>
            <person name="Ming H."/>
            <person name="Li W.-J."/>
            <person name="Zhao Z."/>
        </authorList>
    </citation>
    <scope>NUCLEOTIDE SEQUENCE</scope>
    <source>
        <strain evidence="8">CFH 74404</strain>
    </source>
</reference>
<organism evidence="8 9">
    <name type="scientific">Thermalbibacter longus</name>
    <dbReference type="NCBI Taxonomy" id="2951981"/>
    <lineage>
        <taxon>Bacteria</taxon>
        <taxon>Pseudomonadati</taxon>
        <taxon>Thermomicrobiota</taxon>
        <taxon>Thermomicrobia</taxon>
        <taxon>Thermomicrobiales</taxon>
        <taxon>Thermomicrobiaceae</taxon>
        <taxon>Thermalbibacter</taxon>
    </lineage>
</organism>
<evidence type="ECO:0000256" key="3">
    <source>
        <dbReference type="ARBA" id="ARBA00011738"/>
    </source>
</evidence>
<dbReference type="RefSeq" id="WP_284057079.1">
    <property type="nucleotide sequence ID" value="NZ_JAMSLR010000005.1"/>
</dbReference>
<dbReference type="PANTHER" id="PTHR42790">
    <property type="entry name" value="AMINOTRANSFERASE"/>
    <property type="match status" value="1"/>
</dbReference>
<keyword evidence="4 8" id="KW-0032">Aminotransferase</keyword>
<dbReference type="EMBL" id="JAMSLR010000005">
    <property type="protein sequence ID" value="MCM8749299.1"/>
    <property type="molecule type" value="Genomic_DNA"/>
</dbReference>
<dbReference type="GO" id="GO:1901605">
    <property type="term" value="P:alpha-amino acid metabolic process"/>
    <property type="evidence" value="ECO:0007669"/>
    <property type="project" value="TreeGrafter"/>
</dbReference>
<dbReference type="PANTHER" id="PTHR42790:SF19">
    <property type="entry name" value="KYNURENINE_ALPHA-AMINOADIPATE AMINOTRANSFERASE, MITOCHONDRIAL"/>
    <property type="match status" value="1"/>
</dbReference>
<keyword evidence="5" id="KW-0808">Transferase</keyword>
<comment type="similarity">
    <text evidence="2">Belongs to the class-I pyridoxal-phosphate-dependent aminotransferase family.</text>
</comment>
<dbReference type="FunFam" id="3.40.640.10:FF:000053">
    <property type="entry name" value="Aminotransferase, class I"/>
    <property type="match status" value="1"/>
</dbReference>
<accession>A0AA41WAM2</accession>
<name>A0AA41WAM2_9BACT</name>
<dbReference type="GO" id="GO:0030170">
    <property type="term" value="F:pyridoxal phosphate binding"/>
    <property type="evidence" value="ECO:0007669"/>
    <property type="project" value="InterPro"/>
</dbReference>
<evidence type="ECO:0000259" key="7">
    <source>
        <dbReference type="Pfam" id="PF00155"/>
    </source>
</evidence>
<protein>
    <submittedName>
        <fullName evidence="8">PLP-dependent aminotransferase family protein</fullName>
    </submittedName>
</protein>
<keyword evidence="6" id="KW-0663">Pyridoxal phosphate</keyword>
<dbReference type="InterPro" id="IPR050859">
    <property type="entry name" value="Class-I_PLP-dep_aminotransf"/>
</dbReference>
<dbReference type="InterPro" id="IPR004839">
    <property type="entry name" value="Aminotransferase_I/II_large"/>
</dbReference>